<dbReference type="Pfam" id="PF01041">
    <property type="entry name" value="DegT_DnrJ_EryC1"/>
    <property type="match status" value="1"/>
</dbReference>
<comment type="similarity">
    <text evidence="4">Belongs to the DegT/DnrJ/EryC1 family.</text>
</comment>
<dbReference type="SUPFAM" id="SSF53383">
    <property type="entry name" value="PLP-dependent transferases"/>
    <property type="match status" value="1"/>
</dbReference>
<evidence type="ECO:0000313" key="5">
    <source>
        <dbReference type="EMBL" id="CCM64874.1"/>
    </source>
</evidence>
<protein>
    <submittedName>
        <fullName evidence="5">Putative aminotransferase</fullName>
        <ecNumber evidence="5">2.6.1.-</ecNumber>
    </submittedName>
</protein>
<dbReference type="InterPro" id="IPR015424">
    <property type="entry name" value="PyrdxlP-dep_Trfase"/>
</dbReference>
<sequence>MTQAHIPYGRQSIDEADIRAVEAVLRGAWLTQGPTVEAFEDAVARRVQARHAVAFSSGTAALHGCTAVVGLGAGDLVVTSPLTFMASANCARYVGASVGLVDVRPETLNLDIGQIPAEADAVVAVHYAGLPVDLRDLNVRPRVVIEDAAHALGASTPDGPVGNCARSDMCMFSFHPVKPVTTGEGGIVTTNDDSLAEKLRQFRSHDIERTPDRGAWAYQISEIGFNYRMTDIQAALGLSQLTKLDTFIHRRNELADRYRALLAPLPVELPPEAPQGFTHGYHLFAVRVRDRERVFNGLRSAGIGVQVHYVPVHHHPISVDIGVGSGELPACDEAYEQLISLPMFPDLTVSEQDRVVATLASLVQ</sequence>
<reference evidence="5 6" key="1">
    <citation type="journal article" date="2013" name="ISME J.">
        <title>Metabolic model for the filamentous 'Candidatus Microthrix parvicella' based on genomic and metagenomic analyses.</title>
        <authorList>
            <person name="Jon McIlroy S."/>
            <person name="Kristiansen R."/>
            <person name="Albertsen M."/>
            <person name="Michael Karst S."/>
            <person name="Rossetti S."/>
            <person name="Lund Nielsen J."/>
            <person name="Tandoi V."/>
            <person name="James Seviour R."/>
            <person name="Nielsen P.H."/>
        </authorList>
    </citation>
    <scope>NUCLEOTIDE SEQUENCE [LARGE SCALE GENOMIC DNA]</scope>
    <source>
        <strain evidence="5 6">RN1</strain>
    </source>
</reference>
<dbReference type="PANTHER" id="PTHR30244:SF34">
    <property type="entry name" value="DTDP-4-AMINO-4,6-DIDEOXYGALACTOSE TRANSAMINASE"/>
    <property type="match status" value="1"/>
</dbReference>
<dbReference type="InterPro" id="IPR000653">
    <property type="entry name" value="DegT/StrS_aminotransferase"/>
</dbReference>
<evidence type="ECO:0000256" key="1">
    <source>
        <dbReference type="ARBA" id="ARBA00001933"/>
    </source>
</evidence>
<dbReference type="Gene3D" id="3.90.1150.10">
    <property type="entry name" value="Aspartate Aminotransferase, domain 1"/>
    <property type="match status" value="1"/>
</dbReference>
<dbReference type="GO" id="GO:0030170">
    <property type="term" value="F:pyridoxal phosphate binding"/>
    <property type="evidence" value="ECO:0007669"/>
    <property type="project" value="TreeGrafter"/>
</dbReference>
<evidence type="ECO:0000256" key="3">
    <source>
        <dbReference type="PIRSR" id="PIRSR000390-2"/>
    </source>
</evidence>
<dbReference type="InterPro" id="IPR015422">
    <property type="entry name" value="PyrdxlP-dep_Trfase_small"/>
</dbReference>
<organism evidence="5 6">
    <name type="scientific">Candidatus Neomicrothrix parvicella RN1</name>
    <dbReference type="NCBI Taxonomy" id="1229780"/>
    <lineage>
        <taxon>Bacteria</taxon>
        <taxon>Bacillati</taxon>
        <taxon>Actinomycetota</taxon>
        <taxon>Acidimicrobiia</taxon>
        <taxon>Acidimicrobiales</taxon>
        <taxon>Microthrixaceae</taxon>
        <taxon>Candidatus Neomicrothrix</taxon>
    </lineage>
</organism>
<dbReference type="GO" id="GO:0008483">
    <property type="term" value="F:transaminase activity"/>
    <property type="evidence" value="ECO:0007669"/>
    <property type="project" value="UniProtKB-KW"/>
</dbReference>
<evidence type="ECO:0000313" key="6">
    <source>
        <dbReference type="Proteomes" id="UP000018291"/>
    </source>
</evidence>
<dbReference type="PANTHER" id="PTHR30244">
    <property type="entry name" value="TRANSAMINASE"/>
    <property type="match status" value="1"/>
</dbReference>
<keyword evidence="5" id="KW-0032">Aminotransferase</keyword>
<dbReference type="CDD" id="cd00616">
    <property type="entry name" value="AHBA_syn"/>
    <property type="match status" value="1"/>
</dbReference>
<dbReference type="GO" id="GO:0000271">
    <property type="term" value="P:polysaccharide biosynthetic process"/>
    <property type="evidence" value="ECO:0007669"/>
    <property type="project" value="TreeGrafter"/>
</dbReference>
<keyword evidence="5" id="KW-0808">Transferase</keyword>
<name>R4Z1U2_9ACTN</name>
<accession>R4Z1U2</accession>
<dbReference type="eggNOG" id="COG0399">
    <property type="taxonomic scope" value="Bacteria"/>
</dbReference>
<dbReference type="EMBL" id="CANL01000045">
    <property type="protein sequence ID" value="CCM64874.1"/>
    <property type="molecule type" value="Genomic_DNA"/>
</dbReference>
<dbReference type="AlphaFoldDB" id="R4Z1U2"/>
<dbReference type="InterPro" id="IPR015421">
    <property type="entry name" value="PyrdxlP-dep_Trfase_major"/>
</dbReference>
<evidence type="ECO:0000256" key="4">
    <source>
        <dbReference type="RuleBase" id="RU004508"/>
    </source>
</evidence>
<dbReference type="STRING" id="1229780.BN381_50016"/>
<proteinExistence type="inferred from homology"/>
<dbReference type="Gene3D" id="3.40.640.10">
    <property type="entry name" value="Type I PLP-dependent aspartate aminotransferase-like (Major domain)"/>
    <property type="match status" value="1"/>
</dbReference>
<dbReference type="RefSeq" id="WP_012229217.1">
    <property type="nucleotide sequence ID" value="NZ_HG422565.1"/>
</dbReference>
<feature type="active site" description="Proton acceptor" evidence="2">
    <location>
        <position position="178"/>
    </location>
</feature>
<keyword evidence="3 4" id="KW-0663">Pyridoxal phosphate</keyword>
<dbReference type="EC" id="2.6.1.-" evidence="5"/>
<gene>
    <name evidence="5" type="ORF">BN381_50016</name>
</gene>
<feature type="modified residue" description="N6-(pyridoxal phosphate)lysine" evidence="3">
    <location>
        <position position="178"/>
    </location>
</feature>
<comment type="caution">
    <text evidence="5">The sequence shown here is derived from an EMBL/GenBank/DDBJ whole genome shotgun (WGS) entry which is preliminary data.</text>
</comment>
<evidence type="ECO:0000256" key="2">
    <source>
        <dbReference type="PIRSR" id="PIRSR000390-1"/>
    </source>
</evidence>
<keyword evidence="6" id="KW-1185">Reference proteome</keyword>
<dbReference type="PIRSF" id="PIRSF000390">
    <property type="entry name" value="PLP_StrS"/>
    <property type="match status" value="1"/>
</dbReference>
<dbReference type="HOGENOM" id="CLU_033332_0_3_11"/>
<comment type="cofactor">
    <cofactor evidence="1">
        <name>pyridoxal 5'-phosphate</name>
        <dbReference type="ChEBI" id="CHEBI:597326"/>
    </cofactor>
</comment>
<dbReference type="Proteomes" id="UP000018291">
    <property type="component" value="Unassembled WGS sequence"/>
</dbReference>
<dbReference type="OrthoDB" id="5342089at2"/>